<evidence type="ECO:0000256" key="2">
    <source>
        <dbReference type="ARBA" id="ARBA00022448"/>
    </source>
</evidence>
<gene>
    <name evidence="6" type="ORF">BME96_05845</name>
</gene>
<evidence type="ECO:0000313" key="7">
    <source>
        <dbReference type="Proteomes" id="UP000182945"/>
    </source>
</evidence>
<comment type="similarity">
    <text evidence="1">Belongs to the ABC transporter superfamily.</text>
</comment>
<evidence type="ECO:0000313" key="6">
    <source>
        <dbReference type="EMBL" id="APC47719.1"/>
    </source>
</evidence>
<reference evidence="6 7" key="1">
    <citation type="submission" date="2016-11" db="EMBL/GenBank/DDBJ databases">
        <title>Complete genome sequencing of Virgibacillus halodenitrificans PDB-F2.</title>
        <authorList>
            <person name="Sun Z."/>
            <person name="Zhou Y."/>
            <person name="Li H."/>
        </authorList>
    </citation>
    <scope>NUCLEOTIDE SEQUENCE [LARGE SCALE GENOMIC DNA]</scope>
    <source>
        <strain evidence="6 7">PDB-F2</strain>
    </source>
</reference>
<keyword evidence="3" id="KW-0547">Nucleotide-binding</keyword>
<dbReference type="GO" id="GO:0016887">
    <property type="term" value="F:ATP hydrolysis activity"/>
    <property type="evidence" value="ECO:0007669"/>
    <property type="project" value="InterPro"/>
</dbReference>
<dbReference type="RefSeq" id="WP_071648594.1">
    <property type="nucleotide sequence ID" value="NZ_CP017962.1"/>
</dbReference>
<name>A0AAC9IYX4_VIRHA</name>
<evidence type="ECO:0000259" key="5">
    <source>
        <dbReference type="PROSITE" id="PS50893"/>
    </source>
</evidence>
<dbReference type="InterPro" id="IPR003593">
    <property type="entry name" value="AAA+_ATPase"/>
</dbReference>
<sequence length="305" mass="34508">MNSVIQTYKLAKTFKQDEVIKPLDFTLAKGGICALIGKNGAGKSTFFKMLAGQLIPTSGDIHLFGKSGNEIEQAKKRMGFMIETPAFFPDFTAFQNLEYFRIQRGVVEKERIYEVLQIVGLATQKKKRFKDYSMGMKQRLGIALCLLGSPDCLILDEPINGLDAEGIMEVRNLLLKLNQEKQITILVSSHILTELQLLARRFVFIKNGVIVEDLSREALDEKSRKQIKMKVDNPTKAAQLLERAYPDIQYKVLQDHVISLQNHVDKGAEMNRLFIDNGVSVMEFRTEALNLEEYFLGLVEGNAND</sequence>
<keyword evidence="4 6" id="KW-0067">ATP-binding</keyword>
<dbReference type="Gene3D" id="3.40.50.300">
    <property type="entry name" value="P-loop containing nucleotide triphosphate hydrolases"/>
    <property type="match status" value="1"/>
</dbReference>
<accession>A0AAC9IYX4</accession>
<dbReference type="GO" id="GO:0005524">
    <property type="term" value="F:ATP binding"/>
    <property type="evidence" value="ECO:0007669"/>
    <property type="project" value="UniProtKB-KW"/>
</dbReference>
<organism evidence="6 7">
    <name type="scientific">Virgibacillus halodenitrificans</name>
    <name type="common">Bacillus halodenitrificans</name>
    <dbReference type="NCBI Taxonomy" id="1482"/>
    <lineage>
        <taxon>Bacteria</taxon>
        <taxon>Bacillati</taxon>
        <taxon>Bacillota</taxon>
        <taxon>Bacilli</taxon>
        <taxon>Bacillales</taxon>
        <taxon>Bacillaceae</taxon>
        <taxon>Virgibacillus</taxon>
    </lineage>
</organism>
<feature type="domain" description="ABC transporter" evidence="5">
    <location>
        <begin position="5"/>
        <end position="232"/>
    </location>
</feature>
<dbReference type="Proteomes" id="UP000182945">
    <property type="component" value="Chromosome"/>
</dbReference>
<dbReference type="EMBL" id="CP017962">
    <property type="protein sequence ID" value="APC47719.1"/>
    <property type="molecule type" value="Genomic_DNA"/>
</dbReference>
<keyword evidence="2" id="KW-0813">Transport</keyword>
<dbReference type="Pfam" id="PF00005">
    <property type="entry name" value="ABC_tran"/>
    <property type="match status" value="1"/>
</dbReference>
<dbReference type="SMART" id="SM00382">
    <property type="entry name" value="AAA"/>
    <property type="match status" value="1"/>
</dbReference>
<proteinExistence type="inferred from homology"/>
<dbReference type="PANTHER" id="PTHR43335:SF8">
    <property type="entry name" value="ABC TRANSPORTER, ATP-BINDING PROTEIN"/>
    <property type="match status" value="1"/>
</dbReference>
<dbReference type="SUPFAM" id="SSF52540">
    <property type="entry name" value="P-loop containing nucleoside triphosphate hydrolases"/>
    <property type="match status" value="1"/>
</dbReference>
<evidence type="ECO:0000256" key="3">
    <source>
        <dbReference type="ARBA" id="ARBA00022741"/>
    </source>
</evidence>
<dbReference type="KEGG" id="vhl:BME96_05845"/>
<dbReference type="PROSITE" id="PS50893">
    <property type="entry name" value="ABC_TRANSPORTER_2"/>
    <property type="match status" value="1"/>
</dbReference>
<protein>
    <submittedName>
        <fullName evidence="6">ABC transporter ATP-binding protein</fullName>
    </submittedName>
</protein>
<dbReference type="AlphaFoldDB" id="A0AAC9IYX4"/>
<dbReference type="InterPro" id="IPR027417">
    <property type="entry name" value="P-loop_NTPase"/>
</dbReference>
<evidence type="ECO:0000256" key="1">
    <source>
        <dbReference type="ARBA" id="ARBA00005417"/>
    </source>
</evidence>
<dbReference type="PANTHER" id="PTHR43335">
    <property type="entry name" value="ABC TRANSPORTER, ATP-BINDING PROTEIN"/>
    <property type="match status" value="1"/>
</dbReference>
<dbReference type="InterPro" id="IPR003439">
    <property type="entry name" value="ABC_transporter-like_ATP-bd"/>
</dbReference>
<evidence type="ECO:0000256" key="4">
    <source>
        <dbReference type="ARBA" id="ARBA00022840"/>
    </source>
</evidence>
<dbReference type="GeneID" id="71513904"/>